<sequence length="700" mass="84811">MNDDPFLNKNKNKNKSKNKNKNKKQRKKVNNFAPQYKKLQDLWDKRLVLTDSESRKNWFVILTRRFLIRTINWRPSFHPNKPKNKTKLILEKSGTYQHLYLKEVLVVLDYFTRSVVRKMIKQQKIIQQPTFEKLICQNENTDFYTLLIISCLNNFHEKDYLIKIQNLNGMHQLMETGEKKIFNFNNLKTNDFHGVLNNNDFILPDLILKKNNEEFPLFKVFKLFEEICLKSMDSNDNKTDNGNNNNNNNDSAIDNKIINYYEIINYDFKQEQYKIDKDCTHINLRRNNKYFEYQIVSHCLKIFQDDYESLVLNKSYFKKLLENSVLQLLILEFLLNIEKKNLKKLFKQNPKLLSPLFSIYFLKSKNSFSYEIRFIVFQLLRFFSFKSMDTTTPIDNNRINSRKTNDNKGKKQKELNQKEDNEKEIQFCFELIDKYQDDKIILKQILHCLNDILIHNKKMTIKSLIKLYKIDNICKIVNSILNVYKNNKQNDYNNNYQNTMKNKNNIENGQENINKELEYYCFNFFNNYLLNNKIIEQCIESKLFQNLLFSLIFNKKFENFAQFHFFNILIKTPKAINKQWLNFFRNFNLYLLNIFNKQNNYKLITLEFRYMDHEINTVNINKELNLQNQNQIEIGKVEDDDDENQNQNNNNNIFLKDTKREKRNKITLKSSNKGNQLKIRRIKEKNRKKNRNWNRKRKRN</sequence>
<proteinExistence type="predicted"/>
<reference evidence="2" key="1">
    <citation type="submission" date="2022-08" db="EMBL/GenBank/DDBJ databases">
        <title>Novel sulphate-reducing endosymbionts in the free-living metamonad Anaeramoeba.</title>
        <authorList>
            <person name="Jerlstrom-Hultqvist J."/>
            <person name="Cepicka I."/>
            <person name="Gallot-Lavallee L."/>
            <person name="Salas-Leiva D."/>
            <person name="Curtis B.A."/>
            <person name="Zahonova K."/>
            <person name="Pipaliya S."/>
            <person name="Dacks J."/>
            <person name="Roger A.J."/>
        </authorList>
    </citation>
    <scope>NUCLEOTIDE SEQUENCE</scope>
    <source>
        <strain evidence="2">Busselton2</strain>
    </source>
</reference>
<feature type="compositionally biased region" description="Basic and acidic residues" evidence="1">
    <location>
        <begin position="403"/>
        <end position="417"/>
    </location>
</feature>
<accession>A0AAV7YVM7</accession>
<feature type="region of interest" description="Disordered" evidence="1">
    <location>
        <begin position="1"/>
        <end position="31"/>
    </location>
</feature>
<protein>
    <submittedName>
        <fullName evidence="2">Uncharacterized protein</fullName>
    </submittedName>
</protein>
<name>A0AAV7YVM7_9EUKA</name>
<feature type="region of interest" description="Disordered" evidence="1">
    <location>
        <begin position="637"/>
        <end position="676"/>
    </location>
</feature>
<dbReference type="Proteomes" id="UP001146793">
    <property type="component" value="Unassembled WGS sequence"/>
</dbReference>
<evidence type="ECO:0000313" key="2">
    <source>
        <dbReference type="EMBL" id="KAJ3432832.1"/>
    </source>
</evidence>
<dbReference type="AlphaFoldDB" id="A0AAV7YVM7"/>
<feature type="region of interest" description="Disordered" evidence="1">
    <location>
        <begin position="681"/>
        <end position="700"/>
    </location>
</feature>
<organism evidence="2 3">
    <name type="scientific">Anaeramoeba flamelloides</name>
    <dbReference type="NCBI Taxonomy" id="1746091"/>
    <lineage>
        <taxon>Eukaryota</taxon>
        <taxon>Metamonada</taxon>
        <taxon>Anaeramoebidae</taxon>
        <taxon>Anaeramoeba</taxon>
    </lineage>
</organism>
<gene>
    <name evidence="2" type="ORF">M0812_21775</name>
</gene>
<evidence type="ECO:0000256" key="1">
    <source>
        <dbReference type="SAM" id="MobiDB-lite"/>
    </source>
</evidence>
<feature type="region of interest" description="Disordered" evidence="1">
    <location>
        <begin position="396"/>
        <end position="417"/>
    </location>
</feature>
<evidence type="ECO:0000313" key="3">
    <source>
        <dbReference type="Proteomes" id="UP001146793"/>
    </source>
</evidence>
<dbReference type="EMBL" id="JANTQA010000047">
    <property type="protein sequence ID" value="KAJ3432832.1"/>
    <property type="molecule type" value="Genomic_DNA"/>
</dbReference>
<comment type="caution">
    <text evidence="2">The sequence shown here is derived from an EMBL/GenBank/DDBJ whole genome shotgun (WGS) entry which is preliminary data.</text>
</comment>
<feature type="compositionally biased region" description="Basic residues" evidence="1">
    <location>
        <begin position="10"/>
        <end position="29"/>
    </location>
</feature>